<organism evidence="1 2">
    <name type="scientific">Rhynchophorus ferrugineus</name>
    <name type="common">Red palm weevil</name>
    <name type="synonym">Curculio ferrugineus</name>
    <dbReference type="NCBI Taxonomy" id="354439"/>
    <lineage>
        <taxon>Eukaryota</taxon>
        <taxon>Metazoa</taxon>
        <taxon>Ecdysozoa</taxon>
        <taxon>Arthropoda</taxon>
        <taxon>Hexapoda</taxon>
        <taxon>Insecta</taxon>
        <taxon>Pterygota</taxon>
        <taxon>Neoptera</taxon>
        <taxon>Endopterygota</taxon>
        <taxon>Coleoptera</taxon>
        <taxon>Polyphaga</taxon>
        <taxon>Cucujiformia</taxon>
        <taxon>Curculionidae</taxon>
        <taxon>Dryophthorinae</taxon>
        <taxon>Rhynchophorus</taxon>
    </lineage>
</organism>
<sequence>MVCSNSKSDIETPRAKHLLGDGTNVSDSSTCCTYLNVILIRDGWFQNERWLYLPNVLELIQLWISGRIELD</sequence>
<accession>A0A834HQ85</accession>
<evidence type="ECO:0000313" key="2">
    <source>
        <dbReference type="Proteomes" id="UP000625711"/>
    </source>
</evidence>
<comment type="caution">
    <text evidence="1">The sequence shown here is derived from an EMBL/GenBank/DDBJ whole genome shotgun (WGS) entry which is preliminary data.</text>
</comment>
<gene>
    <name evidence="1" type="ORF">GWI33_020697</name>
</gene>
<dbReference type="Proteomes" id="UP000625711">
    <property type="component" value="Unassembled WGS sequence"/>
</dbReference>
<evidence type="ECO:0000313" key="1">
    <source>
        <dbReference type="EMBL" id="KAF7265959.1"/>
    </source>
</evidence>
<name>A0A834HQ85_RHYFE</name>
<reference evidence="1" key="1">
    <citation type="submission" date="2020-08" db="EMBL/GenBank/DDBJ databases">
        <title>Genome sequencing and assembly of the red palm weevil Rhynchophorus ferrugineus.</title>
        <authorList>
            <person name="Dias G.B."/>
            <person name="Bergman C.M."/>
            <person name="Manee M."/>
        </authorList>
    </citation>
    <scope>NUCLEOTIDE SEQUENCE</scope>
    <source>
        <strain evidence="1">AA-2017</strain>
        <tissue evidence="1">Whole larva</tissue>
    </source>
</reference>
<proteinExistence type="predicted"/>
<dbReference type="EMBL" id="JAACXV010014582">
    <property type="protein sequence ID" value="KAF7265959.1"/>
    <property type="molecule type" value="Genomic_DNA"/>
</dbReference>
<keyword evidence="2" id="KW-1185">Reference proteome</keyword>
<dbReference type="AlphaFoldDB" id="A0A834HQ85"/>
<protein>
    <submittedName>
        <fullName evidence="1">Uncharacterized protein</fullName>
    </submittedName>
</protein>